<dbReference type="InterPro" id="IPR000424">
    <property type="entry name" value="Primosome_PriB/ssb"/>
</dbReference>
<dbReference type="PIRSF" id="PIRSF003135">
    <property type="entry name" value="Primosomal_n"/>
    <property type="match status" value="1"/>
</dbReference>
<keyword evidence="6" id="KW-1185">Reference proteome</keyword>
<accession>A0A4R2FJS9</accession>
<evidence type="ECO:0000256" key="4">
    <source>
        <dbReference type="HAMAP-Rule" id="MF_00720"/>
    </source>
</evidence>
<name>A0A4R2FJS9_9GAMM</name>
<keyword evidence="1 4" id="KW-0639">Primosome</keyword>
<evidence type="ECO:0000313" key="5">
    <source>
        <dbReference type="EMBL" id="TCN90609.1"/>
    </source>
</evidence>
<dbReference type="GO" id="GO:0006269">
    <property type="term" value="P:DNA replication, synthesis of primer"/>
    <property type="evidence" value="ECO:0007669"/>
    <property type="project" value="UniProtKB-KW"/>
</dbReference>
<dbReference type="SUPFAM" id="SSF50249">
    <property type="entry name" value="Nucleic acid-binding proteins"/>
    <property type="match status" value="1"/>
</dbReference>
<comment type="similarity">
    <text evidence="4">Belongs to the PriB family.</text>
</comment>
<dbReference type="NCBIfam" id="TIGR04418">
    <property type="entry name" value="PriB_gamma"/>
    <property type="match status" value="1"/>
</dbReference>
<evidence type="ECO:0000256" key="2">
    <source>
        <dbReference type="ARBA" id="ARBA00022705"/>
    </source>
</evidence>
<dbReference type="AlphaFoldDB" id="A0A4R2FJS9"/>
<dbReference type="EMBL" id="SLWF01000001">
    <property type="protein sequence ID" value="TCN90609.1"/>
    <property type="molecule type" value="Genomic_DNA"/>
</dbReference>
<evidence type="ECO:0000256" key="1">
    <source>
        <dbReference type="ARBA" id="ARBA00022515"/>
    </source>
</evidence>
<evidence type="ECO:0000256" key="3">
    <source>
        <dbReference type="ARBA" id="ARBA00023125"/>
    </source>
</evidence>
<organism evidence="5 6">
    <name type="scientific">Shewanella fodinae</name>
    <dbReference type="NCBI Taxonomy" id="552357"/>
    <lineage>
        <taxon>Bacteria</taxon>
        <taxon>Pseudomonadati</taxon>
        <taxon>Pseudomonadota</taxon>
        <taxon>Gammaproteobacteria</taxon>
        <taxon>Alteromonadales</taxon>
        <taxon>Shewanellaceae</taxon>
        <taxon>Shewanella</taxon>
    </lineage>
</organism>
<comment type="subunit">
    <text evidence="4">Homodimer. Interacts with PriA and DnaT. Component of the replication restart primosome. Primosome assembly occurs via a 'hand-off' mechanism. PriA binds to replication forks, subsequently PriB then DnaT bind; DnaT then displaces ssDNA to generate the helicase loading substrate.</text>
</comment>
<keyword evidence="3 4" id="KW-0238">DNA-binding</keyword>
<dbReference type="OrthoDB" id="9180733at2"/>
<keyword evidence="2 4" id="KW-0235">DNA replication</keyword>
<protein>
    <recommendedName>
        <fullName evidence="4">Replication restart protein PriB</fullName>
    </recommendedName>
</protein>
<dbReference type="Gene3D" id="2.40.50.140">
    <property type="entry name" value="Nucleic acid-binding proteins"/>
    <property type="match status" value="1"/>
</dbReference>
<dbReference type="InterPro" id="IPR023646">
    <property type="entry name" value="Prisomal_replication_PriB"/>
</dbReference>
<proteinExistence type="inferred from homology"/>
<dbReference type="GO" id="GO:0003697">
    <property type="term" value="F:single-stranded DNA binding"/>
    <property type="evidence" value="ECO:0007669"/>
    <property type="project" value="UniProtKB-UniRule"/>
</dbReference>
<reference evidence="5 6" key="1">
    <citation type="submission" date="2019-03" db="EMBL/GenBank/DDBJ databases">
        <title>Freshwater and sediment microbial communities from various areas in North America, analyzing microbe dynamics in response to fracking.</title>
        <authorList>
            <person name="Lamendella R."/>
        </authorList>
    </citation>
    <scope>NUCLEOTIDE SEQUENCE [LARGE SCALE GENOMIC DNA]</scope>
    <source>
        <strain evidence="5 6">74A</strain>
    </source>
</reference>
<gene>
    <name evidence="4" type="primary">priB</name>
    <name evidence="5" type="ORF">EDC91_10179</name>
</gene>
<comment type="caution">
    <text evidence="5">The sequence shown here is derived from an EMBL/GenBank/DDBJ whole genome shotgun (WGS) entry which is preliminary data.</text>
</comment>
<dbReference type="Pfam" id="PF22657">
    <property type="entry name" value="SSB_1"/>
    <property type="match status" value="1"/>
</dbReference>
<dbReference type="HAMAP" id="MF_00720">
    <property type="entry name" value="PriB"/>
    <property type="match status" value="1"/>
</dbReference>
<dbReference type="PROSITE" id="PS50935">
    <property type="entry name" value="SSB"/>
    <property type="match status" value="1"/>
</dbReference>
<dbReference type="Proteomes" id="UP000294832">
    <property type="component" value="Unassembled WGS sequence"/>
</dbReference>
<dbReference type="GO" id="GO:1990077">
    <property type="term" value="C:primosome complex"/>
    <property type="evidence" value="ECO:0007669"/>
    <property type="project" value="UniProtKB-UniRule"/>
</dbReference>
<sequence>MTTNHLELSGKILRCRRFKSPAGIEHTVIQLEHKSQRFDAELPRNVYCVLQVVLSGERFESVTDELKAGVDIQVSGFLTLQQSRNGQSRLVLHAENVELKI</sequence>
<dbReference type="InterPro" id="IPR012340">
    <property type="entry name" value="NA-bd_OB-fold"/>
</dbReference>
<evidence type="ECO:0000313" key="6">
    <source>
        <dbReference type="Proteomes" id="UP000294832"/>
    </source>
</evidence>
<comment type="function">
    <text evidence="4">Involved in the restart of stalled replication forks, which reloads the replicative helicase on sites other than the origin of replication; the PriA-PriB pathway is the major replication restart pathway. During primosome assembly it facilitates complex formation between PriA and DnaT on DNA; stabilizes PriA on DNA. Stimulates the DNA unwinding activity of PriA helicase.</text>
</comment>
<dbReference type="RefSeq" id="WP_133037351.1">
    <property type="nucleotide sequence ID" value="NZ_SLWF01000001.1"/>
</dbReference>